<evidence type="ECO:0000313" key="2">
    <source>
        <dbReference type="Proteomes" id="UP001163603"/>
    </source>
</evidence>
<reference evidence="2" key="1">
    <citation type="journal article" date="2023" name="G3 (Bethesda)">
        <title>Genome assembly and association tests identify interacting loci associated with vigor, precocity, and sex in interspecific pistachio rootstocks.</title>
        <authorList>
            <person name="Palmer W."/>
            <person name="Jacygrad E."/>
            <person name="Sagayaradj S."/>
            <person name="Cavanaugh K."/>
            <person name="Han R."/>
            <person name="Bertier L."/>
            <person name="Beede B."/>
            <person name="Kafkas S."/>
            <person name="Golino D."/>
            <person name="Preece J."/>
            <person name="Michelmore R."/>
        </authorList>
    </citation>
    <scope>NUCLEOTIDE SEQUENCE [LARGE SCALE GENOMIC DNA]</scope>
</reference>
<proteinExistence type="predicted"/>
<comment type="caution">
    <text evidence="1">The sequence shown here is derived from an EMBL/GenBank/DDBJ whole genome shotgun (WGS) entry which is preliminary data.</text>
</comment>
<evidence type="ECO:0000313" key="1">
    <source>
        <dbReference type="EMBL" id="KAJ0016898.1"/>
    </source>
</evidence>
<protein>
    <submittedName>
        <fullName evidence="1">Uncharacterized protein</fullName>
    </submittedName>
</protein>
<organism evidence="1 2">
    <name type="scientific">Pistacia integerrima</name>
    <dbReference type="NCBI Taxonomy" id="434235"/>
    <lineage>
        <taxon>Eukaryota</taxon>
        <taxon>Viridiplantae</taxon>
        <taxon>Streptophyta</taxon>
        <taxon>Embryophyta</taxon>
        <taxon>Tracheophyta</taxon>
        <taxon>Spermatophyta</taxon>
        <taxon>Magnoliopsida</taxon>
        <taxon>eudicotyledons</taxon>
        <taxon>Gunneridae</taxon>
        <taxon>Pentapetalae</taxon>
        <taxon>rosids</taxon>
        <taxon>malvids</taxon>
        <taxon>Sapindales</taxon>
        <taxon>Anacardiaceae</taxon>
        <taxon>Pistacia</taxon>
    </lineage>
</organism>
<gene>
    <name evidence="1" type="ORF">Pint_09827</name>
</gene>
<sequence>MYTSTNLQEELSHNNQSQALMNVFRRDKVHSYFCT</sequence>
<name>A0ACC0XH11_9ROSI</name>
<dbReference type="Proteomes" id="UP001163603">
    <property type="component" value="Chromosome 12"/>
</dbReference>
<accession>A0ACC0XH11</accession>
<dbReference type="EMBL" id="CM047747">
    <property type="protein sequence ID" value="KAJ0016898.1"/>
    <property type="molecule type" value="Genomic_DNA"/>
</dbReference>
<keyword evidence="2" id="KW-1185">Reference proteome</keyword>